<dbReference type="AlphaFoldDB" id="A0ABD4Z6U1"/>
<comment type="caution">
    <text evidence="2">The sequence shown here is derived from an EMBL/GenBank/DDBJ whole genome shotgun (WGS) entry which is preliminary data.</text>
</comment>
<keyword evidence="3" id="KW-1185">Reference proteome</keyword>
<dbReference type="InterPro" id="IPR025658">
    <property type="entry name" value="Cyclophilin_TM1367"/>
</dbReference>
<sequence length="87" mass="10071">MLVEVLFEDLNNSLVIDVETHVETVKQVLPFKSKAVVWKHEIYFSTPINISFSEKTLFTALKRVLFIIGLQKKPCAYSTAFHIHIHQ</sequence>
<dbReference type="Pfam" id="PF04126">
    <property type="entry name" value="Cyclophil_like"/>
    <property type="match status" value="1"/>
</dbReference>
<accession>A0ABD4Z6U1</accession>
<protein>
    <submittedName>
        <fullName evidence="2">Cyclophilin-like family protein</fullName>
    </submittedName>
</protein>
<dbReference type="EMBL" id="JASNVW010000003">
    <property type="protein sequence ID" value="MDK6028839.1"/>
    <property type="molecule type" value="Genomic_DNA"/>
</dbReference>
<evidence type="ECO:0000259" key="1">
    <source>
        <dbReference type="Pfam" id="PF04126"/>
    </source>
</evidence>
<dbReference type="Gene3D" id="2.40.100.20">
    <property type="match status" value="1"/>
</dbReference>
<proteinExistence type="predicted"/>
<organism evidence="2 3">
    <name type="scientific">Ignisphaera cupida</name>
    <dbReference type="NCBI Taxonomy" id="3050454"/>
    <lineage>
        <taxon>Archaea</taxon>
        <taxon>Thermoproteota</taxon>
        <taxon>Thermoprotei</taxon>
        <taxon>Desulfurococcales</taxon>
        <taxon>Desulfurococcaceae</taxon>
        <taxon>Ignisphaera</taxon>
    </lineage>
</organism>
<evidence type="ECO:0000313" key="3">
    <source>
        <dbReference type="Proteomes" id="UP001529235"/>
    </source>
</evidence>
<dbReference type="RefSeq" id="WP_285273825.1">
    <property type="nucleotide sequence ID" value="NZ_JASNVW010000003.1"/>
</dbReference>
<dbReference type="Proteomes" id="UP001529235">
    <property type="component" value="Unassembled WGS sequence"/>
</dbReference>
<name>A0ABD4Z6U1_9CREN</name>
<evidence type="ECO:0000313" key="2">
    <source>
        <dbReference type="EMBL" id="MDK6028839.1"/>
    </source>
</evidence>
<gene>
    <name evidence="2" type="ORF">QPL79_05630</name>
</gene>
<reference evidence="2 3" key="1">
    <citation type="submission" date="2023-05" db="EMBL/GenBank/DDBJ databases">
        <title>A new hyperthermophilic archaea 'Ignisphaera cupida' sp. nov. and description of the family 'Ignisphaeraceae' fam. nov.</title>
        <authorList>
            <person name="Podosokorskaya O.A."/>
            <person name="Elcheninov A.G."/>
            <person name="Klukina A."/>
            <person name="Merkel A.Y."/>
        </authorList>
    </citation>
    <scope>NUCLEOTIDE SEQUENCE [LARGE SCALE GENOMIC DNA]</scope>
    <source>
        <strain evidence="2 3">4213-co</strain>
    </source>
</reference>
<feature type="domain" description="Cyclophilin TM1367-like" evidence="1">
    <location>
        <begin position="4"/>
        <end position="55"/>
    </location>
</feature>